<keyword evidence="10" id="KW-0675">Receptor</keyword>
<dbReference type="FunFam" id="3.80.10.10:FF:000269">
    <property type="entry name" value="Piriformospora indica-insensitive protein 2"/>
    <property type="match status" value="1"/>
</dbReference>
<keyword evidence="5" id="KW-0812">Transmembrane</keyword>
<organism evidence="13 14">
    <name type="scientific">Tetracentron sinense</name>
    <name type="common">Spur-leaf</name>
    <dbReference type="NCBI Taxonomy" id="13715"/>
    <lineage>
        <taxon>Eukaryota</taxon>
        <taxon>Viridiplantae</taxon>
        <taxon>Streptophyta</taxon>
        <taxon>Embryophyta</taxon>
        <taxon>Tracheophyta</taxon>
        <taxon>Spermatophyta</taxon>
        <taxon>Magnoliopsida</taxon>
        <taxon>Trochodendrales</taxon>
        <taxon>Trochodendraceae</taxon>
        <taxon>Tetracentron</taxon>
    </lineage>
</organism>
<evidence type="ECO:0000313" key="13">
    <source>
        <dbReference type="EMBL" id="KAF8389819.1"/>
    </source>
</evidence>
<proteinExistence type="predicted"/>
<evidence type="ECO:0000256" key="6">
    <source>
        <dbReference type="ARBA" id="ARBA00022729"/>
    </source>
</evidence>
<evidence type="ECO:0000256" key="5">
    <source>
        <dbReference type="ARBA" id="ARBA00022692"/>
    </source>
</evidence>
<dbReference type="OrthoDB" id="676979at2759"/>
<evidence type="ECO:0000313" key="14">
    <source>
        <dbReference type="Proteomes" id="UP000655225"/>
    </source>
</evidence>
<keyword evidence="14" id="KW-1185">Reference proteome</keyword>
<evidence type="ECO:0000256" key="4">
    <source>
        <dbReference type="ARBA" id="ARBA00022614"/>
    </source>
</evidence>
<dbReference type="OMA" id="NPNLCYH"/>
<dbReference type="InterPro" id="IPR001611">
    <property type="entry name" value="Leu-rich_rpt"/>
</dbReference>
<dbReference type="FunFam" id="3.80.10.10:FF:000299">
    <property type="entry name" value="Piriformospora indica-insensitive protein 2"/>
    <property type="match status" value="1"/>
</dbReference>
<feature type="signal peptide" evidence="12">
    <location>
        <begin position="1"/>
        <end position="28"/>
    </location>
</feature>
<protein>
    <recommendedName>
        <fullName evidence="15">Piriformospora indica-insensitive protein 2</fullName>
    </recommendedName>
</protein>
<evidence type="ECO:0000256" key="10">
    <source>
        <dbReference type="ARBA" id="ARBA00023170"/>
    </source>
</evidence>
<reference evidence="13 14" key="1">
    <citation type="submission" date="2020-04" db="EMBL/GenBank/DDBJ databases">
        <title>Plant Genome Project.</title>
        <authorList>
            <person name="Zhang R.-G."/>
        </authorList>
    </citation>
    <scope>NUCLEOTIDE SEQUENCE [LARGE SCALE GENOMIC DNA]</scope>
    <source>
        <strain evidence="13">YNK0</strain>
        <tissue evidence="13">Leaf</tissue>
    </source>
</reference>
<keyword evidence="7" id="KW-0677">Repeat</keyword>
<keyword evidence="3" id="KW-1003">Cell membrane</keyword>
<evidence type="ECO:0000256" key="11">
    <source>
        <dbReference type="ARBA" id="ARBA00023180"/>
    </source>
</evidence>
<dbReference type="SUPFAM" id="SSF52058">
    <property type="entry name" value="L domain-like"/>
    <property type="match status" value="1"/>
</dbReference>
<evidence type="ECO:0000256" key="9">
    <source>
        <dbReference type="ARBA" id="ARBA00023136"/>
    </source>
</evidence>
<keyword evidence="11" id="KW-0325">Glycoprotein</keyword>
<name>A0A834YIS9_TETSI</name>
<dbReference type="GO" id="GO:0051707">
    <property type="term" value="P:response to other organism"/>
    <property type="evidence" value="ECO:0007669"/>
    <property type="project" value="UniProtKB-ARBA"/>
</dbReference>
<evidence type="ECO:0000256" key="2">
    <source>
        <dbReference type="ARBA" id="ARBA00004236"/>
    </source>
</evidence>
<evidence type="ECO:0000256" key="3">
    <source>
        <dbReference type="ARBA" id="ARBA00022475"/>
    </source>
</evidence>
<gene>
    <name evidence="13" type="ORF">HHK36_024338</name>
</gene>
<evidence type="ECO:0000256" key="1">
    <source>
        <dbReference type="ARBA" id="ARBA00004167"/>
    </source>
</evidence>
<dbReference type="AlphaFoldDB" id="A0A834YIS9"/>
<dbReference type="PANTHER" id="PTHR27000:SF768">
    <property type="entry name" value="PIRIFORMOSPORA INDICA-INSENSITIVE PROTEIN 2-LIKE ISOFORM X1"/>
    <property type="match status" value="1"/>
</dbReference>
<keyword evidence="4" id="KW-0433">Leucine-rich repeat</keyword>
<keyword evidence="6 12" id="KW-0732">Signal</keyword>
<dbReference type="InterPro" id="IPR032675">
    <property type="entry name" value="LRR_dom_sf"/>
</dbReference>
<evidence type="ECO:0008006" key="15">
    <source>
        <dbReference type="Google" id="ProtNLM"/>
    </source>
</evidence>
<dbReference type="Gene3D" id="3.80.10.10">
    <property type="entry name" value="Ribonuclease Inhibitor"/>
    <property type="match status" value="3"/>
</dbReference>
<keyword evidence="9" id="KW-0472">Membrane</keyword>
<feature type="chain" id="PRO_5032494594" description="Piriformospora indica-insensitive protein 2" evidence="12">
    <location>
        <begin position="29"/>
        <end position="429"/>
    </location>
</feature>
<evidence type="ECO:0000256" key="8">
    <source>
        <dbReference type="ARBA" id="ARBA00022989"/>
    </source>
</evidence>
<dbReference type="EMBL" id="JABCRI010000018">
    <property type="protein sequence ID" value="KAF8389819.1"/>
    <property type="molecule type" value="Genomic_DNA"/>
</dbReference>
<evidence type="ECO:0000256" key="12">
    <source>
        <dbReference type="SAM" id="SignalP"/>
    </source>
</evidence>
<dbReference type="GO" id="GO:0005886">
    <property type="term" value="C:plasma membrane"/>
    <property type="evidence" value="ECO:0007669"/>
    <property type="project" value="UniProtKB-SubCell"/>
</dbReference>
<dbReference type="Proteomes" id="UP000655225">
    <property type="component" value="Unassembled WGS sequence"/>
</dbReference>
<sequence length="429" mass="47835">MKKLIIKRQTSFLLFLLLVLAVLCTGEADTSISPMEKTEQEALYSAIQGFVGNWWNGSDLYPDPCGWTPIQGVSCDLFDGFWYVTGLNIGPVHENSLRCIQNVEFRQHLFGFKNIKTLSFFNCFISPHRHPMNIPTQNWEKLAGSLEFLEFRSNPGLIGQIPTSFGDLRKLQSLVLLENGLSGELPVNIGSLINLRRLVLAGNQFTGRIPENLDGLTQLLIFDSSRNSLSGPLPLTFGGLTSLLKLDLSNNLLEGELPREIGNLRNLTILDLRNNRFSGELTQSLQEMTSLEEMALSNNSMGGDLMKIEWNSLQSLVILDLSNMGLKGEIPESMGELKRLRFLGLSNNNFSGNLSPKLAALPYISALYLNGNNLTGELKFSEWFYGKMGRRFGAWSNPNLCYPVQLMSTGHVPFGVKPCQKDVTIFNSD</sequence>
<dbReference type="Pfam" id="PF00560">
    <property type="entry name" value="LRR_1"/>
    <property type="match status" value="5"/>
</dbReference>
<comment type="caution">
    <text evidence="13">The sequence shown here is derived from an EMBL/GenBank/DDBJ whole genome shotgun (WGS) entry which is preliminary data.</text>
</comment>
<accession>A0A834YIS9</accession>
<evidence type="ECO:0000256" key="7">
    <source>
        <dbReference type="ARBA" id="ARBA00022737"/>
    </source>
</evidence>
<comment type="subcellular location">
    <subcellularLocation>
        <location evidence="2">Cell membrane</location>
    </subcellularLocation>
    <subcellularLocation>
        <location evidence="1">Membrane</location>
        <topology evidence="1">Single-pass membrane protein</topology>
    </subcellularLocation>
</comment>
<keyword evidence="8" id="KW-1133">Transmembrane helix</keyword>
<dbReference type="FunFam" id="3.80.10.10:FF:000375">
    <property type="entry name" value="Piriformospora indica-insensitive protein 2"/>
    <property type="match status" value="1"/>
</dbReference>
<dbReference type="PANTHER" id="PTHR27000">
    <property type="entry name" value="LEUCINE-RICH REPEAT RECEPTOR-LIKE PROTEIN KINASE FAMILY PROTEIN-RELATED"/>
    <property type="match status" value="1"/>
</dbReference>